<evidence type="ECO:0000313" key="2">
    <source>
        <dbReference type="Proteomes" id="UP000739538"/>
    </source>
</evidence>
<gene>
    <name evidence="1" type="ORF">KDA27_12690</name>
</gene>
<dbReference type="AlphaFoldDB" id="A0A956SFU4"/>
<reference evidence="1" key="2">
    <citation type="journal article" date="2021" name="Microbiome">
        <title>Successional dynamics and alternative stable states in a saline activated sludge microbial community over 9 years.</title>
        <authorList>
            <person name="Wang Y."/>
            <person name="Ye J."/>
            <person name="Ju F."/>
            <person name="Liu L."/>
            <person name="Boyd J.A."/>
            <person name="Deng Y."/>
            <person name="Parks D.H."/>
            <person name="Jiang X."/>
            <person name="Yin X."/>
            <person name="Woodcroft B.J."/>
            <person name="Tyson G.W."/>
            <person name="Hugenholtz P."/>
            <person name="Polz M.F."/>
            <person name="Zhang T."/>
        </authorList>
    </citation>
    <scope>NUCLEOTIDE SEQUENCE</scope>
    <source>
        <strain evidence="1">HKST-UBA02</strain>
    </source>
</reference>
<accession>A0A956SFU4</accession>
<name>A0A956SFU4_UNCEI</name>
<comment type="caution">
    <text evidence="1">The sequence shown here is derived from an EMBL/GenBank/DDBJ whole genome shotgun (WGS) entry which is preliminary data.</text>
</comment>
<reference evidence="1" key="1">
    <citation type="submission" date="2020-04" db="EMBL/GenBank/DDBJ databases">
        <authorList>
            <person name="Zhang T."/>
        </authorList>
    </citation>
    <scope>NUCLEOTIDE SEQUENCE</scope>
    <source>
        <strain evidence="1">HKST-UBA02</strain>
    </source>
</reference>
<dbReference type="Pfam" id="PF13692">
    <property type="entry name" value="Glyco_trans_1_4"/>
    <property type="match status" value="1"/>
</dbReference>
<proteinExistence type="predicted"/>
<dbReference type="Gene3D" id="3.40.50.2000">
    <property type="entry name" value="Glycogen Phosphorylase B"/>
    <property type="match status" value="1"/>
</dbReference>
<dbReference type="PANTHER" id="PTHR12526:SF630">
    <property type="entry name" value="GLYCOSYLTRANSFERASE"/>
    <property type="match status" value="1"/>
</dbReference>
<dbReference type="PANTHER" id="PTHR12526">
    <property type="entry name" value="GLYCOSYLTRANSFERASE"/>
    <property type="match status" value="1"/>
</dbReference>
<protein>
    <submittedName>
        <fullName evidence="1">Glycosyltransferase</fullName>
        <ecNumber evidence="1">2.4.-.-</ecNumber>
    </submittedName>
</protein>
<keyword evidence="1" id="KW-0808">Transferase</keyword>
<evidence type="ECO:0000313" key="1">
    <source>
        <dbReference type="EMBL" id="MCA9756653.1"/>
    </source>
</evidence>
<dbReference type="GO" id="GO:0016757">
    <property type="term" value="F:glycosyltransferase activity"/>
    <property type="evidence" value="ECO:0007669"/>
    <property type="project" value="UniProtKB-KW"/>
</dbReference>
<sequence>MVELPEGLDIVCVAPSDWNSDAPLNVHHVMGRLARRHRILYVESLGLRAPGASGRDLGKVTRRLRGWFRGLRPGPDGLRLLSPLVLPWHGNGFARAVNRRLLLGAVRRAMSRLEMRAPLLWIFLPTGESLVGALGERLVIYHCVDAYAENPGVDREAILALEARLLARCDLVLTTSRALYEEKRPARGVSHYLPNVADSALFASGGPVPPELASLPGPKLGYVGNLAAYKVDLPLLTRVAREHPEWQLCLVGPIGAGDPGTDVRRFESLSNVHLFGPRAHSELPGWVSGFDVCLIPFQITSSTRASFPLKFYEYMAAGKPIVSTPLPALVDYSTRPELCRMATDAESFSVAVSAALTEDADSDSIALRREEALRHGWDTRMPEIEAIVAAALEETRR</sequence>
<dbReference type="Proteomes" id="UP000739538">
    <property type="component" value="Unassembled WGS sequence"/>
</dbReference>
<keyword evidence="1" id="KW-0328">Glycosyltransferase</keyword>
<organism evidence="1 2">
    <name type="scientific">Eiseniibacteriota bacterium</name>
    <dbReference type="NCBI Taxonomy" id="2212470"/>
    <lineage>
        <taxon>Bacteria</taxon>
        <taxon>Candidatus Eiseniibacteriota</taxon>
    </lineage>
</organism>
<dbReference type="EMBL" id="JAGQHS010000061">
    <property type="protein sequence ID" value="MCA9756653.1"/>
    <property type="molecule type" value="Genomic_DNA"/>
</dbReference>
<dbReference type="EC" id="2.4.-.-" evidence="1"/>
<dbReference type="SUPFAM" id="SSF53756">
    <property type="entry name" value="UDP-Glycosyltransferase/glycogen phosphorylase"/>
    <property type="match status" value="1"/>
</dbReference>